<evidence type="ECO:0000256" key="1">
    <source>
        <dbReference type="SAM" id="Phobius"/>
    </source>
</evidence>
<dbReference type="AlphaFoldDB" id="A0A8X6SAC5"/>
<name>A0A8X6SAC5_TRICX</name>
<organism evidence="2 3">
    <name type="scientific">Trichonephila clavipes</name>
    <name type="common">Golden silk orbweaver</name>
    <name type="synonym">Nephila clavipes</name>
    <dbReference type="NCBI Taxonomy" id="2585209"/>
    <lineage>
        <taxon>Eukaryota</taxon>
        <taxon>Metazoa</taxon>
        <taxon>Ecdysozoa</taxon>
        <taxon>Arthropoda</taxon>
        <taxon>Chelicerata</taxon>
        <taxon>Arachnida</taxon>
        <taxon>Araneae</taxon>
        <taxon>Araneomorphae</taxon>
        <taxon>Entelegynae</taxon>
        <taxon>Araneoidea</taxon>
        <taxon>Nephilidae</taxon>
        <taxon>Trichonephila</taxon>
    </lineage>
</organism>
<reference evidence="2" key="1">
    <citation type="submission" date="2020-08" db="EMBL/GenBank/DDBJ databases">
        <title>Multicomponent nature underlies the extraordinary mechanical properties of spider dragline silk.</title>
        <authorList>
            <person name="Kono N."/>
            <person name="Nakamura H."/>
            <person name="Mori M."/>
            <person name="Yoshida Y."/>
            <person name="Ohtoshi R."/>
            <person name="Malay A.D."/>
            <person name="Moran D.A.P."/>
            <person name="Tomita M."/>
            <person name="Numata K."/>
            <person name="Arakawa K."/>
        </authorList>
    </citation>
    <scope>NUCLEOTIDE SEQUENCE</scope>
</reference>
<feature type="transmembrane region" description="Helical" evidence="1">
    <location>
        <begin position="82"/>
        <end position="110"/>
    </location>
</feature>
<comment type="caution">
    <text evidence="2">The sequence shown here is derived from an EMBL/GenBank/DDBJ whole genome shotgun (WGS) entry which is preliminary data.</text>
</comment>
<keyword evidence="3" id="KW-1185">Reference proteome</keyword>
<evidence type="ECO:0000313" key="2">
    <source>
        <dbReference type="EMBL" id="GFY07723.1"/>
    </source>
</evidence>
<keyword evidence="1" id="KW-0812">Transmembrane</keyword>
<gene>
    <name evidence="2" type="primary">NCL1_10025</name>
    <name evidence="2" type="ORF">TNCV_4133201</name>
</gene>
<proteinExistence type="predicted"/>
<protein>
    <submittedName>
        <fullName evidence="2">Uncharacterized protein</fullName>
    </submittedName>
</protein>
<feature type="transmembrane region" description="Helical" evidence="1">
    <location>
        <begin position="48"/>
        <end position="70"/>
    </location>
</feature>
<keyword evidence="1" id="KW-1133">Transmembrane helix</keyword>
<keyword evidence="1" id="KW-0472">Membrane</keyword>
<dbReference type="Proteomes" id="UP000887159">
    <property type="component" value="Unassembled WGS sequence"/>
</dbReference>
<evidence type="ECO:0000313" key="3">
    <source>
        <dbReference type="Proteomes" id="UP000887159"/>
    </source>
</evidence>
<sequence length="240" mass="26935">MDCVQGCLYTGPPSLQTTKVCNCIGLISTEPCKLIGTKLSFQKNHASICGTMMAAIVLDALSVNAAFQSALSNDIVAYYPELWFWVQFCIMKVPICYKLSVIFIAIVQSLRTRHRSKRRLRKMGVDDSTRNGSKRHDSICHSVRRIVMVRTNTEVRDEDAACVWMSWLEMYANFQSPKTPKNISDKVPYRFNTVHSTEAGFFLSAAPYRWIQIAAGNPVSTPEGGNWDLSSGDTKPYLGF</sequence>
<dbReference type="EMBL" id="BMAU01021277">
    <property type="protein sequence ID" value="GFY07723.1"/>
    <property type="molecule type" value="Genomic_DNA"/>
</dbReference>
<accession>A0A8X6SAC5</accession>